<name>A0A484ZUB7_9GAMM</name>
<dbReference type="AlphaFoldDB" id="A0A484ZUB7"/>
<evidence type="ECO:0000313" key="3">
    <source>
        <dbReference type="Proteomes" id="UP000373449"/>
    </source>
</evidence>
<evidence type="ECO:0000313" key="2">
    <source>
        <dbReference type="EMBL" id="VFS49039.1"/>
    </source>
</evidence>
<dbReference type="InterPro" id="IPR008964">
    <property type="entry name" value="Invasin/intimin_cell_adhesion"/>
</dbReference>
<dbReference type="SUPFAM" id="SSF49373">
    <property type="entry name" value="Invasin/intimin cell-adhesion fragments"/>
    <property type="match status" value="1"/>
</dbReference>
<reference evidence="2 3" key="1">
    <citation type="submission" date="2019-03" db="EMBL/GenBank/DDBJ databases">
        <authorList>
            <consortium name="Pathogen Informatics"/>
        </authorList>
    </citation>
    <scope>NUCLEOTIDE SEQUENCE [LARGE SCALE GENOMIC DNA]</scope>
    <source>
        <strain evidence="2 3">NCTC12282</strain>
    </source>
</reference>
<gene>
    <name evidence="2" type="ORF">NCTC12282_03503</name>
</gene>
<feature type="domain" description="Invasin" evidence="1">
    <location>
        <begin position="141"/>
        <end position="200"/>
    </location>
</feature>
<dbReference type="InterPro" id="IPR051715">
    <property type="entry name" value="Intimin-Invasin_domain"/>
</dbReference>
<organism evidence="2 3">
    <name type="scientific">Budvicia aquatica</name>
    <dbReference type="NCBI Taxonomy" id="82979"/>
    <lineage>
        <taxon>Bacteria</taxon>
        <taxon>Pseudomonadati</taxon>
        <taxon>Pseudomonadota</taxon>
        <taxon>Gammaproteobacteria</taxon>
        <taxon>Enterobacterales</taxon>
        <taxon>Budviciaceae</taxon>
        <taxon>Budvicia</taxon>
    </lineage>
</organism>
<dbReference type="Gene3D" id="2.60.40.1080">
    <property type="match status" value="1"/>
</dbReference>
<dbReference type="Proteomes" id="UP000373449">
    <property type="component" value="Unassembled WGS sequence"/>
</dbReference>
<evidence type="ECO:0000259" key="1">
    <source>
        <dbReference type="Pfam" id="PF21764"/>
    </source>
</evidence>
<sequence length="283" mass="29552">MVAYSTGVMAEVSQQPQVRMTLTDEPLAASAMSSSVVQASVQTQAASLPTPADVVVVPEPPASIAVTPVSTQTPISIPEPLVSDVSVTPVAPVVASAPPVAQSPAPTVSPTPVVTVTVPVTAVTPVADVAERAMPASTAAVLVTGKVFPANGRFPQTGFVGAKFQVLMNGRDPQDNAQYQWHSNQSWVSVDNAGTVLFTAMPTPQTLTVTLDCHADGGRHTINSELHTQPLVHQCESRENDGPGGHCLVPVSGQWFYPARSDSDDGHDRGVALLARTQWQALE</sequence>
<accession>A0A484ZUB7</accession>
<dbReference type="PANTHER" id="PTHR39576:SF2">
    <property type="entry name" value="ATTACHING AND EFFACING PROTEIN HOMOLOG-RELATED"/>
    <property type="match status" value="1"/>
</dbReference>
<dbReference type="EMBL" id="CAADJA010000002">
    <property type="protein sequence ID" value="VFS49039.1"/>
    <property type="molecule type" value="Genomic_DNA"/>
</dbReference>
<dbReference type="GO" id="GO:0009279">
    <property type="term" value="C:cell outer membrane"/>
    <property type="evidence" value="ECO:0007669"/>
    <property type="project" value="TreeGrafter"/>
</dbReference>
<dbReference type="PANTHER" id="PTHR39576">
    <property type="entry name" value="ATTACHING AND EFFACING PROTEIN HOMOLOG-RELATED-RELATED"/>
    <property type="match status" value="1"/>
</dbReference>
<dbReference type="Pfam" id="PF21764">
    <property type="entry name" value="Invasin_D4"/>
    <property type="match status" value="1"/>
</dbReference>
<dbReference type="InterPro" id="IPR048658">
    <property type="entry name" value="Invasin_D4"/>
</dbReference>
<protein>
    <recommendedName>
        <fullName evidence="1">Invasin domain-containing protein</fullName>
    </recommendedName>
</protein>
<proteinExistence type="predicted"/>